<evidence type="ECO:0000259" key="3">
    <source>
        <dbReference type="Pfam" id="PF01471"/>
    </source>
</evidence>
<keyword evidence="2" id="KW-0732">Signal</keyword>
<evidence type="ECO:0000256" key="1">
    <source>
        <dbReference type="SAM" id="MobiDB-lite"/>
    </source>
</evidence>
<organism evidence="4 5">
    <name type="scientific">Streptomyces katrae</name>
    <dbReference type="NCBI Taxonomy" id="68223"/>
    <lineage>
        <taxon>Bacteria</taxon>
        <taxon>Bacillati</taxon>
        <taxon>Actinomycetota</taxon>
        <taxon>Actinomycetes</taxon>
        <taxon>Kitasatosporales</taxon>
        <taxon>Streptomycetaceae</taxon>
        <taxon>Streptomyces</taxon>
    </lineage>
</organism>
<proteinExistence type="predicted"/>
<dbReference type="Gene3D" id="1.10.101.10">
    <property type="entry name" value="PGBD-like superfamily/PGBD"/>
    <property type="match status" value="1"/>
</dbReference>
<dbReference type="InterPro" id="IPR036365">
    <property type="entry name" value="PGBD-like_sf"/>
</dbReference>
<comment type="caution">
    <text evidence="4">The sequence shown here is derived from an EMBL/GenBank/DDBJ whole genome shotgun (WGS) entry which is preliminary data.</text>
</comment>
<dbReference type="Pfam" id="PF01471">
    <property type="entry name" value="PG_binding_1"/>
    <property type="match status" value="1"/>
</dbReference>
<protein>
    <recommendedName>
        <fullName evidence="3">Peptidoglycan binding-like domain-containing protein</fullName>
    </recommendedName>
</protein>
<evidence type="ECO:0000313" key="4">
    <source>
        <dbReference type="EMBL" id="KJY34547.1"/>
    </source>
</evidence>
<sequence length="120" mass="12470">MNLLPARAAASAALTVSLLLGSAAAASAASAPAEPDLTGLSCGYDNRTPPPPVTLGAKGRTVMEARCLLTFWTGLQATEEEPRDVFGPDAESATRFFQEKRGLPGTGVVDAATWTELRHS</sequence>
<evidence type="ECO:0000313" key="5">
    <source>
        <dbReference type="Proteomes" id="UP000033551"/>
    </source>
</evidence>
<dbReference type="RefSeq" id="WP_045947370.1">
    <property type="nucleotide sequence ID" value="NZ_JZWV01000281.1"/>
</dbReference>
<name>A0A0F4JJN7_9ACTN</name>
<keyword evidence="5" id="KW-1185">Reference proteome</keyword>
<dbReference type="Proteomes" id="UP000033551">
    <property type="component" value="Unassembled WGS sequence"/>
</dbReference>
<dbReference type="SUPFAM" id="SSF47090">
    <property type="entry name" value="PGBD-like"/>
    <property type="match status" value="1"/>
</dbReference>
<dbReference type="STRING" id="68223.GCA_002028425_05634"/>
<dbReference type="OrthoDB" id="9815541at2"/>
<dbReference type="EMBL" id="JZWV01000281">
    <property type="protein sequence ID" value="KJY34547.1"/>
    <property type="molecule type" value="Genomic_DNA"/>
</dbReference>
<feature type="region of interest" description="Disordered" evidence="1">
    <location>
        <begin position="28"/>
        <end position="57"/>
    </location>
</feature>
<dbReference type="InterPro" id="IPR036366">
    <property type="entry name" value="PGBDSf"/>
</dbReference>
<evidence type="ECO:0000256" key="2">
    <source>
        <dbReference type="SAM" id="SignalP"/>
    </source>
</evidence>
<feature type="signal peptide" evidence="2">
    <location>
        <begin position="1"/>
        <end position="28"/>
    </location>
</feature>
<dbReference type="AlphaFoldDB" id="A0A0F4JJN7"/>
<accession>A0A0F4JJN7</accession>
<reference evidence="4 5" key="1">
    <citation type="submission" date="2015-02" db="EMBL/GenBank/DDBJ databases">
        <authorList>
            <person name="Ju K.-S."/>
            <person name="Doroghazi J.R."/>
            <person name="Metcalf W."/>
        </authorList>
    </citation>
    <scope>NUCLEOTIDE SEQUENCE [LARGE SCALE GENOMIC DNA]</scope>
    <source>
        <strain evidence="4 5">NRRL ISP-5550</strain>
    </source>
</reference>
<gene>
    <name evidence="4" type="ORF">VR44_11665</name>
</gene>
<feature type="domain" description="Peptidoglycan binding-like" evidence="3">
    <location>
        <begin position="79"/>
        <end position="117"/>
    </location>
</feature>
<dbReference type="PATRIC" id="fig|68223.7.peg.6299"/>
<dbReference type="InterPro" id="IPR002477">
    <property type="entry name" value="Peptidoglycan-bd-like"/>
</dbReference>
<feature type="chain" id="PRO_5038879108" description="Peptidoglycan binding-like domain-containing protein" evidence="2">
    <location>
        <begin position="29"/>
        <end position="120"/>
    </location>
</feature>